<dbReference type="RefSeq" id="WP_141958627.1">
    <property type="nucleotide sequence ID" value="NZ_VFOZ01000001.1"/>
</dbReference>
<dbReference type="OrthoDB" id="5185819at2"/>
<keyword evidence="3" id="KW-1185">Reference proteome</keyword>
<dbReference type="InterPro" id="IPR017517">
    <property type="entry name" value="Maleyloyr_isom"/>
</dbReference>
<sequence>MHTDDLRSADEWAVRASVAAVTKATPDDLGRPTPCSAWTLGDLLAHMTAQHRGFAAAARGDGADLEHWRVHPLDADPVKAYVDAADDVLEAFAGRDVLERTFALPELGPGAAFPGAQAIGFHFIDYVVHTWDVARSLDLPFELRDDLAGDALRIASAVPGGDHRLQPGSAFRPALPAPENASPLDRILTALGRSSSWLGPDQSMPLTL</sequence>
<dbReference type="NCBIfam" id="TIGR03083">
    <property type="entry name" value="maleylpyruvate isomerase family mycothiol-dependent enzyme"/>
    <property type="match status" value="1"/>
</dbReference>
<proteinExistence type="predicted"/>
<comment type="caution">
    <text evidence="2">The sequence shown here is derived from an EMBL/GenBank/DDBJ whole genome shotgun (WGS) entry which is preliminary data.</text>
</comment>
<dbReference type="Gene3D" id="1.20.120.450">
    <property type="entry name" value="dinb family like domain"/>
    <property type="match status" value="1"/>
</dbReference>
<dbReference type="InterPro" id="IPR024344">
    <property type="entry name" value="MDMPI_metal-binding"/>
</dbReference>
<evidence type="ECO:0000313" key="3">
    <source>
        <dbReference type="Proteomes" id="UP000316096"/>
    </source>
</evidence>
<dbReference type="Pfam" id="PF11716">
    <property type="entry name" value="MDMPI_N"/>
    <property type="match status" value="1"/>
</dbReference>
<protein>
    <submittedName>
        <fullName evidence="2">Uncharacterized protein (TIGR03086 family)</fullName>
    </submittedName>
</protein>
<reference evidence="2 3" key="1">
    <citation type="submission" date="2019-06" db="EMBL/GenBank/DDBJ databases">
        <title>Sequencing the genomes of 1000 actinobacteria strains.</title>
        <authorList>
            <person name="Klenk H.-P."/>
        </authorList>
    </citation>
    <scope>NUCLEOTIDE SEQUENCE [LARGE SCALE GENOMIC DNA]</scope>
    <source>
        <strain evidence="2 3">DSM 102200</strain>
    </source>
</reference>
<evidence type="ECO:0000259" key="1">
    <source>
        <dbReference type="Pfam" id="PF11716"/>
    </source>
</evidence>
<accession>A0A543CRE2</accession>
<gene>
    <name evidence="2" type="ORF">FB559_5359</name>
</gene>
<evidence type="ECO:0000313" key="2">
    <source>
        <dbReference type="EMBL" id="TQL99661.1"/>
    </source>
</evidence>
<dbReference type="InterPro" id="IPR017520">
    <property type="entry name" value="CHP03086"/>
</dbReference>
<feature type="domain" description="Mycothiol-dependent maleylpyruvate isomerase metal-binding" evidence="1">
    <location>
        <begin position="14"/>
        <end position="134"/>
    </location>
</feature>
<organism evidence="2 3">
    <name type="scientific">Actinoallomurus bryophytorum</name>
    <dbReference type="NCBI Taxonomy" id="1490222"/>
    <lineage>
        <taxon>Bacteria</taxon>
        <taxon>Bacillati</taxon>
        <taxon>Actinomycetota</taxon>
        <taxon>Actinomycetes</taxon>
        <taxon>Streptosporangiales</taxon>
        <taxon>Thermomonosporaceae</taxon>
        <taxon>Actinoallomurus</taxon>
    </lineage>
</organism>
<dbReference type="NCBIfam" id="TIGR03086">
    <property type="entry name" value="TIGR03086 family metal-binding protein"/>
    <property type="match status" value="1"/>
</dbReference>
<name>A0A543CRE2_9ACTN</name>
<dbReference type="GO" id="GO:0046872">
    <property type="term" value="F:metal ion binding"/>
    <property type="evidence" value="ECO:0007669"/>
    <property type="project" value="InterPro"/>
</dbReference>
<dbReference type="InterPro" id="IPR034660">
    <property type="entry name" value="DinB/YfiT-like"/>
</dbReference>
<dbReference type="Proteomes" id="UP000316096">
    <property type="component" value="Unassembled WGS sequence"/>
</dbReference>
<dbReference type="EMBL" id="VFOZ01000001">
    <property type="protein sequence ID" value="TQL99661.1"/>
    <property type="molecule type" value="Genomic_DNA"/>
</dbReference>
<dbReference type="SUPFAM" id="SSF109854">
    <property type="entry name" value="DinB/YfiT-like putative metalloenzymes"/>
    <property type="match status" value="1"/>
</dbReference>
<dbReference type="AlphaFoldDB" id="A0A543CRE2"/>